<feature type="binding site" evidence="9">
    <location>
        <begin position="190"/>
        <end position="194"/>
    </location>
    <ligand>
        <name>GTP</name>
        <dbReference type="ChEBI" id="CHEBI:37565"/>
    </ligand>
</feature>
<accession>A0A134AC04</accession>
<keyword evidence="3 9" id="KW-0963">Cytoplasm</keyword>
<feature type="binding site" evidence="9">
    <location>
        <begin position="282"/>
        <end position="285"/>
    </location>
    <ligand>
        <name>GTP</name>
        <dbReference type="ChEBI" id="CHEBI:37565"/>
    </ligand>
</feature>
<dbReference type="EC" id="3.6.5.-" evidence="9"/>
<dbReference type="GO" id="GO:0000287">
    <property type="term" value="F:magnesium ion binding"/>
    <property type="evidence" value="ECO:0007669"/>
    <property type="project" value="InterPro"/>
</dbReference>
<dbReference type="PANTHER" id="PTHR11702:SF31">
    <property type="entry name" value="MITOCHONDRIAL RIBOSOME-ASSOCIATED GTPASE 2"/>
    <property type="match status" value="1"/>
</dbReference>
<evidence type="ECO:0000259" key="11">
    <source>
        <dbReference type="PROSITE" id="PS51881"/>
    </source>
</evidence>
<evidence type="ECO:0000256" key="2">
    <source>
        <dbReference type="ARBA" id="ARBA00007699"/>
    </source>
</evidence>
<dbReference type="InterPro" id="IPR036346">
    <property type="entry name" value="GTP-bd_prot_GTP1/OBG_C_sf"/>
</dbReference>
<dbReference type="FunFam" id="2.70.210.12:FF:000001">
    <property type="entry name" value="GTPase Obg"/>
    <property type="match status" value="1"/>
</dbReference>
<dbReference type="NCBIfam" id="NF008955">
    <property type="entry name" value="PRK12297.1"/>
    <property type="match status" value="1"/>
</dbReference>
<comment type="caution">
    <text evidence="13">The sequence shown here is derived from an EMBL/GenBank/DDBJ whole genome shotgun (WGS) entry which is preliminary data.</text>
</comment>
<dbReference type="SUPFAM" id="SSF102741">
    <property type="entry name" value="Obg GTP-binding protein C-terminal domain"/>
    <property type="match status" value="1"/>
</dbReference>
<feature type="binding site" evidence="9">
    <location>
        <position position="172"/>
    </location>
    <ligand>
        <name>Mg(2+)</name>
        <dbReference type="ChEBI" id="CHEBI:18420"/>
    </ligand>
</feature>
<evidence type="ECO:0000259" key="10">
    <source>
        <dbReference type="PROSITE" id="PS51710"/>
    </source>
</evidence>
<dbReference type="InterPro" id="IPR027417">
    <property type="entry name" value="P-loop_NTPase"/>
</dbReference>
<feature type="binding site" evidence="9">
    <location>
        <begin position="311"/>
        <end position="313"/>
    </location>
    <ligand>
        <name>GTP</name>
        <dbReference type="ChEBI" id="CHEBI:37565"/>
    </ligand>
</feature>
<feature type="binding site" evidence="9">
    <location>
        <begin position="165"/>
        <end position="172"/>
    </location>
    <ligand>
        <name>GTP</name>
        <dbReference type="ChEBI" id="CHEBI:37565"/>
    </ligand>
</feature>
<dbReference type="SUPFAM" id="SSF82051">
    <property type="entry name" value="Obg GTP-binding protein N-terminal domain"/>
    <property type="match status" value="1"/>
</dbReference>
<dbReference type="InterPro" id="IPR031167">
    <property type="entry name" value="G_OBG"/>
</dbReference>
<dbReference type="SUPFAM" id="SSF52540">
    <property type="entry name" value="P-loop containing nucleoside triphosphate hydrolases"/>
    <property type="match status" value="1"/>
</dbReference>
<evidence type="ECO:0000259" key="12">
    <source>
        <dbReference type="PROSITE" id="PS51883"/>
    </source>
</evidence>
<feature type="binding site" evidence="9">
    <location>
        <position position="192"/>
    </location>
    <ligand>
        <name>Mg(2+)</name>
        <dbReference type="ChEBI" id="CHEBI:18420"/>
    </ligand>
</feature>
<dbReference type="GO" id="GO:0005737">
    <property type="term" value="C:cytoplasm"/>
    <property type="evidence" value="ECO:0007669"/>
    <property type="project" value="UniProtKB-SubCell"/>
</dbReference>
<dbReference type="Gene3D" id="3.40.50.300">
    <property type="entry name" value="P-loop containing nucleotide triphosphate hydrolases"/>
    <property type="match status" value="1"/>
</dbReference>
<dbReference type="NCBIfam" id="NF008954">
    <property type="entry name" value="PRK12296.1"/>
    <property type="match status" value="1"/>
</dbReference>
<dbReference type="InterPro" id="IPR015349">
    <property type="entry name" value="OCT_dom"/>
</dbReference>
<sequence>MFVDICNITVEAGKGGDGAVAWRREKYVPAGGPAGGDGGRGGSVILEADSGLRTLMDFRYKRVYKAENGENGRNKKQFGADADDIVLKVPVGTLVRDAASEKVIVDMKHPGERFVIAQGGGGGKGNARFTTSTRQAPTFSQLGYKGQRREITLELKLLADVGLVGFPNVGKSTLLSVISSAQPKIANYQFTTLTPNLGVVYLGPGESFICADIPGLIEGASEGVGLGHDFLRHVERTSVLIHVLDGSGDFYRDPIEDFDKINRELKDYNEALSEKPQVVFINKMDLPDAVDREPEIRKELESRGYTVFSGSAATTKDIKPLLYKVYEILQTVEPDYDSFDYEYYEEEKDTTPAISVRKENGRYIVDGPYIERLLGSTFFDDRDSLRYFQENLRKNGVIDKLTELGIQEGESVFIDDYEFEFFE</sequence>
<dbReference type="GO" id="GO:0005525">
    <property type="term" value="F:GTP binding"/>
    <property type="evidence" value="ECO:0007669"/>
    <property type="project" value="UniProtKB-UniRule"/>
</dbReference>
<comment type="subcellular location">
    <subcellularLocation>
        <location evidence="9">Cytoplasm</location>
    </subcellularLocation>
</comment>
<comment type="subunit">
    <text evidence="9">Monomer.</text>
</comment>
<keyword evidence="6 9" id="KW-0378">Hydrolase</keyword>
<dbReference type="HAMAP" id="MF_01454">
    <property type="entry name" value="GTPase_Obg"/>
    <property type="match status" value="1"/>
</dbReference>
<protein>
    <recommendedName>
        <fullName evidence="9">GTPase Obg</fullName>
        <ecNumber evidence="9">3.6.5.-</ecNumber>
    </recommendedName>
    <alternativeName>
        <fullName evidence="9">GTP-binding protein Obg</fullName>
    </alternativeName>
</protein>
<dbReference type="AlphaFoldDB" id="A0A134AC04"/>
<evidence type="ECO:0000256" key="7">
    <source>
        <dbReference type="ARBA" id="ARBA00022842"/>
    </source>
</evidence>
<dbReference type="GO" id="GO:0003924">
    <property type="term" value="F:GTPase activity"/>
    <property type="evidence" value="ECO:0007669"/>
    <property type="project" value="UniProtKB-UniRule"/>
</dbReference>
<dbReference type="InterPro" id="IPR036726">
    <property type="entry name" value="GTP1_OBG_dom_sf"/>
</dbReference>
<keyword evidence="7 9" id="KW-0460">Magnesium</keyword>
<dbReference type="InterPro" id="IPR006074">
    <property type="entry name" value="GTP1-OBG_CS"/>
</dbReference>
<dbReference type="PATRIC" id="fig|755172.3.peg.1704"/>
<evidence type="ECO:0000256" key="9">
    <source>
        <dbReference type="HAMAP-Rule" id="MF_01454"/>
    </source>
</evidence>
<dbReference type="NCBIfam" id="TIGR03595">
    <property type="entry name" value="Obg_CgtA_exten"/>
    <property type="match status" value="1"/>
</dbReference>
<dbReference type="PROSITE" id="PS51881">
    <property type="entry name" value="OCT"/>
    <property type="match status" value="1"/>
</dbReference>
<dbReference type="Proteomes" id="UP000070442">
    <property type="component" value="Unassembled WGS sequence"/>
</dbReference>
<keyword evidence="5 9" id="KW-0547">Nucleotide-binding</keyword>
<feature type="binding site" evidence="9">
    <location>
        <begin position="212"/>
        <end position="215"/>
    </location>
    <ligand>
        <name>GTP</name>
        <dbReference type="ChEBI" id="CHEBI:37565"/>
    </ligand>
</feature>
<gene>
    <name evidence="9" type="primary">obg</name>
    <name evidence="13" type="ORF">HMPREF1863_01745</name>
</gene>
<evidence type="ECO:0000256" key="3">
    <source>
        <dbReference type="ARBA" id="ARBA00022490"/>
    </source>
</evidence>
<dbReference type="Pfam" id="PF01018">
    <property type="entry name" value="GTP1_OBG"/>
    <property type="match status" value="1"/>
</dbReference>
<dbReference type="PROSITE" id="PS51710">
    <property type="entry name" value="G_OBG"/>
    <property type="match status" value="1"/>
</dbReference>
<evidence type="ECO:0000256" key="8">
    <source>
        <dbReference type="ARBA" id="ARBA00023134"/>
    </source>
</evidence>
<dbReference type="InterPro" id="IPR006169">
    <property type="entry name" value="GTP1_OBG_dom"/>
</dbReference>
<dbReference type="NCBIfam" id="NF008956">
    <property type="entry name" value="PRK12299.1"/>
    <property type="match status" value="1"/>
</dbReference>
<evidence type="ECO:0000256" key="5">
    <source>
        <dbReference type="ARBA" id="ARBA00022741"/>
    </source>
</evidence>
<dbReference type="PROSITE" id="PS00905">
    <property type="entry name" value="GTP1_OBG"/>
    <property type="match status" value="1"/>
</dbReference>
<dbReference type="PROSITE" id="PS51883">
    <property type="entry name" value="OBG"/>
    <property type="match status" value="1"/>
</dbReference>
<dbReference type="PANTHER" id="PTHR11702">
    <property type="entry name" value="DEVELOPMENTALLY REGULATED GTP-BINDING PROTEIN-RELATED"/>
    <property type="match status" value="1"/>
</dbReference>
<dbReference type="PRINTS" id="PR00326">
    <property type="entry name" value="GTP1OBG"/>
</dbReference>
<evidence type="ECO:0000256" key="1">
    <source>
        <dbReference type="ARBA" id="ARBA00001946"/>
    </source>
</evidence>
<evidence type="ECO:0000256" key="4">
    <source>
        <dbReference type="ARBA" id="ARBA00022723"/>
    </source>
</evidence>
<proteinExistence type="inferred from homology"/>
<keyword evidence="8 9" id="KW-0342">GTP-binding</keyword>
<feature type="domain" description="OCT" evidence="11">
    <location>
        <begin position="342"/>
        <end position="423"/>
    </location>
</feature>
<dbReference type="RefSeq" id="WP_068369794.1">
    <property type="nucleotide sequence ID" value="NZ_CAMQER010000027.1"/>
</dbReference>
<comment type="similarity">
    <text evidence="2 9">Belongs to the TRAFAC class OBG-HflX-like GTPase superfamily. OBG GTPase family.</text>
</comment>
<dbReference type="Gene3D" id="2.70.210.12">
    <property type="entry name" value="GTP1/OBG domain"/>
    <property type="match status" value="1"/>
</dbReference>
<evidence type="ECO:0000313" key="14">
    <source>
        <dbReference type="Proteomes" id="UP000070442"/>
    </source>
</evidence>
<comment type="cofactor">
    <cofactor evidence="1 9">
        <name>Mg(2+)</name>
        <dbReference type="ChEBI" id="CHEBI:18420"/>
    </cofactor>
</comment>
<dbReference type="NCBIfam" id="TIGR02729">
    <property type="entry name" value="Obg_CgtA"/>
    <property type="match status" value="1"/>
</dbReference>
<feature type="domain" description="OBG-type G" evidence="10">
    <location>
        <begin position="159"/>
        <end position="330"/>
    </location>
</feature>
<dbReference type="Gene3D" id="3.30.300.350">
    <property type="entry name" value="GTP-binding protein OBG, C-terminal domain"/>
    <property type="match status" value="1"/>
</dbReference>
<evidence type="ECO:0000256" key="6">
    <source>
        <dbReference type="ARBA" id="ARBA00022801"/>
    </source>
</evidence>
<keyword evidence="4 9" id="KW-0479">Metal-binding</keyword>
<dbReference type="STRING" id="755172.HMPREF1863_01745"/>
<evidence type="ECO:0000313" key="13">
    <source>
        <dbReference type="EMBL" id="KXB65237.1"/>
    </source>
</evidence>
<dbReference type="CDD" id="cd01898">
    <property type="entry name" value="Obg"/>
    <property type="match status" value="1"/>
</dbReference>
<comment type="function">
    <text evidence="9">An essential GTPase which binds GTP, GDP and possibly (p)ppGpp with moderate affinity, with high nucleotide exchange rates and a fairly low GTP hydrolysis rate. Plays a role in control of the cell cycle, stress response, ribosome biogenesis and in those bacteria that undergo differentiation, in morphogenesis control.</text>
</comment>
<name>A0A134AC04_9FIRM</name>
<reference evidence="14" key="1">
    <citation type="submission" date="2016-01" db="EMBL/GenBank/DDBJ databases">
        <authorList>
            <person name="Mitreva M."/>
            <person name="Pepin K.H."/>
            <person name="Mihindukulasuriya K.A."/>
            <person name="Fulton R."/>
            <person name="Fronick C."/>
            <person name="O'Laughlin M."/>
            <person name="Miner T."/>
            <person name="Herter B."/>
            <person name="Rosa B.A."/>
            <person name="Cordes M."/>
            <person name="Tomlinson C."/>
            <person name="Wollam A."/>
            <person name="Palsikar V.B."/>
            <person name="Mardis E.R."/>
            <person name="Wilson R.K."/>
        </authorList>
    </citation>
    <scope>NUCLEOTIDE SEQUENCE [LARGE SCALE GENOMIC DNA]</scope>
    <source>
        <strain evidence="14">DNF00729</strain>
    </source>
</reference>
<dbReference type="InterPro" id="IPR045086">
    <property type="entry name" value="OBG_GTPase"/>
</dbReference>
<dbReference type="EMBL" id="LSDG01000045">
    <property type="protein sequence ID" value="KXB65237.1"/>
    <property type="molecule type" value="Genomic_DNA"/>
</dbReference>
<dbReference type="InterPro" id="IPR006073">
    <property type="entry name" value="GTP-bd"/>
</dbReference>
<dbReference type="Pfam" id="PF01926">
    <property type="entry name" value="MMR_HSR1"/>
    <property type="match status" value="1"/>
</dbReference>
<organism evidence="13 14">
    <name type="scientific">Aedoeadaptatus coxii</name>
    <dbReference type="NCBI Taxonomy" id="755172"/>
    <lineage>
        <taxon>Bacteria</taxon>
        <taxon>Bacillati</taxon>
        <taxon>Bacillota</taxon>
        <taxon>Tissierellia</taxon>
        <taxon>Tissierellales</taxon>
        <taxon>Peptoniphilaceae</taxon>
        <taxon>Aedoeadaptatus</taxon>
    </lineage>
</organism>
<keyword evidence="14" id="KW-1185">Reference proteome</keyword>
<dbReference type="InterPro" id="IPR014100">
    <property type="entry name" value="GTP-bd_Obg/CgtA"/>
</dbReference>
<dbReference type="Pfam" id="PF09269">
    <property type="entry name" value="DUF1967"/>
    <property type="match status" value="1"/>
</dbReference>
<dbReference type="GO" id="GO:0042254">
    <property type="term" value="P:ribosome biogenesis"/>
    <property type="evidence" value="ECO:0007669"/>
    <property type="project" value="UniProtKB-UniRule"/>
</dbReference>
<dbReference type="OrthoDB" id="9807318at2"/>
<feature type="domain" description="Obg" evidence="12">
    <location>
        <begin position="1"/>
        <end position="158"/>
    </location>
</feature>